<dbReference type="SUPFAM" id="SSF82549">
    <property type="entry name" value="DAK1/DegV-like"/>
    <property type="match status" value="1"/>
</dbReference>
<dbReference type="InterPro" id="IPR003797">
    <property type="entry name" value="DegV"/>
</dbReference>
<evidence type="ECO:0000313" key="2">
    <source>
        <dbReference type="EMBL" id="AGZ39837.1"/>
    </source>
</evidence>
<dbReference type="PROSITE" id="PS51482">
    <property type="entry name" value="DEGV"/>
    <property type="match status" value="1"/>
</dbReference>
<protein>
    <recommendedName>
        <fullName evidence="4">DegV family protein</fullName>
    </recommendedName>
</protein>
<proteinExistence type="predicted"/>
<dbReference type="NCBIfam" id="TIGR00762">
    <property type="entry name" value="DegV"/>
    <property type="match status" value="1"/>
</dbReference>
<dbReference type="PATRIC" id="fig|1246995.3.peg.1579"/>
<gene>
    <name evidence="2" type="ORF">AFR_07740</name>
</gene>
<keyword evidence="1" id="KW-0446">Lipid-binding</keyword>
<dbReference type="InterPro" id="IPR043168">
    <property type="entry name" value="DegV_C"/>
</dbReference>
<dbReference type="EMBL" id="CP006272">
    <property type="protein sequence ID" value="AGZ39837.1"/>
    <property type="molecule type" value="Genomic_DNA"/>
</dbReference>
<evidence type="ECO:0000256" key="1">
    <source>
        <dbReference type="ARBA" id="ARBA00023121"/>
    </source>
</evidence>
<dbReference type="HOGENOM" id="CLU_048251_0_1_11"/>
<sequence length="283" mass="28867">MPVAVVTDSTAYLPSELSGTYDLTVVPLTVVINGAEGLEGLEISPAEVARALGQRRVAVSTSRPAPSQFVAAYRKLLEAGADGIVSVHLSSQLSGTFDAATLAAAEIGPQVQVVDSGTTGMGLGFAALAAATAARGGSDLDTVRRAAADHSAQVSTLFYVDTLEFLRRGGRIGAASALLGTALSVKPILHVVDGSIVVRDKVRTAGRALARLVDLAVEASGDGDVDIAVHHLGAHDRAGALADAVTMRLGDRLRDCYITEIGAVVAAHVGPGVAGVVVHRRVP</sequence>
<accession>U5VSP8</accession>
<dbReference type="PANTHER" id="PTHR33434">
    <property type="entry name" value="DEGV DOMAIN-CONTAINING PROTEIN DR_1986-RELATED"/>
    <property type="match status" value="1"/>
</dbReference>
<dbReference type="STRING" id="1246995.AFR_07740"/>
<dbReference type="Gene3D" id="3.30.1180.10">
    <property type="match status" value="1"/>
</dbReference>
<dbReference type="Proteomes" id="UP000017746">
    <property type="component" value="Chromosome"/>
</dbReference>
<dbReference type="Pfam" id="PF02645">
    <property type="entry name" value="DegV"/>
    <property type="match status" value="1"/>
</dbReference>
<evidence type="ECO:0000313" key="3">
    <source>
        <dbReference type="Proteomes" id="UP000017746"/>
    </source>
</evidence>
<dbReference type="InterPro" id="IPR050270">
    <property type="entry name" value="DegV_domain_contain"/>
</dbReference>
<dbReference type="eggNOG" id="COG1307">
    <property type="taxonomic scope" value="Bacteria"/>
</dbReference>
<reference evidence="2 3" key="1">
    <citation type="journal article" date="2014" name="J. Biotechnol.">
        <title>Complete genome sequence of the actinobacterium Actinoplanes friuliensis HAG 010964, producer of the lipopeptide antibiotic friulimycin.</title>
        <authorList>
            <person name="Ruckert C."/>
            <person name="Szczepanowski R."/>
            <person name="Albersmeier A."/>
            <person name="Goesmann A."/>
            <person name="Fischer N."/>
            <person name="Steinkamper A."/>
            <person name="Puhler A."/>
            <person name="Biener R."/>
            <person name="Schwartz D."/>
            <person name="Kalinowski J."/>
        </authorList>
    </citation>
    <scope>NUCLEOTIDE SEQUENCE [LARGE SCALE GENOMIC DNA]</scope>
    <source>
        <strain evidence="2 3">DSM 7358</strain>
    </source>
</reference>
<dbReference type="Gene3D" id="3.40.50.10170">
    <property type="match status" value="1"/>
</dbReference>
<dbReference type="PANTHER" id="PTHR33434:SF2">
    <property type="entry name" value="FATTY ACID-BINDING PROTEIN TM_1468"/>
    <property type="match status" value="1"/>
</dbReference>
<dbReference type="AlphaFoldDB" id="U5VSP8"/>
<name>U5VSP8_9ACTN</name>
<dbReference type="KEGG" id="afs:AFR_07740"/>
<evidence type="ECO:0008006" key="4">
    <source>
        <dbReference type="Google" id="ProtNLM"/>
    </source>
</evidence>
<dbReference type="GO" id="GO:0008289">
    <property type="term" value="F:lipid binding"/>
    <property type="evidence" value="ECO:0007669"/>
    <property type="project" value="UniProtKB-KW"/>
</dbReference>
<dbReference type="RefSeq" id="WP_023359368.1">
    <property type="nucleotide sequence ID" value="NC_022657.1"/>
</dbReference>
<keyword evidence="3" id="KW-1185">Reference proteome</keyword>
<organism evidence="2 3">
    <name type="scientific">Actinoplanes friuliensis DSM 7358</name>
    <dbReference type="NCBI Taxonomy" id="1246995"/>
    <lineage>
        <taxon>Bacteria</taxon>
        <taxon>Bacillati</taxon>
        <taxon>Actinomycetota</taxon>
        <taxon>Actinomycetes</taxon>
        <taxon>Micromonosporales</taxon>
        <taxon>Micromonosporaceae</taxon>
        <taxon>Actinoplanes</taxon>
    </lineage>
</organism>
<dbReference type="OrthoDB" id="9760324at2"/>